<dbReference type="AlphaFoldDB" id="A0A0F8XYJ6"/>
<feature type="non-terminal residue" evidence="1">
    <location>
        <position position="1"/>
    </location>
</feature>
<protein>
    <submittedName>
        <fullName evidence="1">Uncharacterized protein</fullName>
    </submittedName>
</protein>
<name>A0A0F8XYJ6_9ZZZZ</name>
<evidence type="ECO:0000313" key="1">
    <source>
        <dbReference type="EMBL" id="KKK74083.1"/>
    </source>
</evidence>
<organism evidence="1">
    <name type="scientific">marine sediment metagenome</name>
    <dbReference type="NCBI Taxonomy" id="412755"/>
    <lineage>
        <taxon>unclassified sequences</taxon>
        <taxon>metagenomes</taxon>
        <taxon>ecological metagenomes</taxon>
    </lineage>
</organism>
<reference evidence="1" key="1">
    <citation type="journal article" date="2015" name="Nature">
        <title>Complex archaea that bridge the gap between prokaryotes and eukaryotes.</title>
        <authorList>
            <person name="Spang A."/>
            <person name="Saw J.H."/>
            <person name="Jorgensen S.L."/>
            <person name="Zaremba-Niedzwiedzka K."/>
            <person name="Martijn J."/>
            <person name="Lind A.E."/>
            <person name="van Eijk R."/>
            <person name="Schleper C."/>
            <person name="Guy L."/>
            <person name="Ettema T.J."/>
        </authorList>
    </citation>
    <scope>NUCLEOTIDE SEQUENCE</scope>
</reference>
<sequence length="129" mass="14522">RWAVPWGHHEVALRICGRHFTDIIAERASVLGHPAFTDEEQVHVTNIVENLTVPGEKENVDCAEKLIDEVLEIRGMEASGVDCTTITLSNRAVKLEYHADVAEARRFGSMLYKKVRLIVVPIEDEETSE</sequence>
<proteinExistence type="predicted"/>
<dbReference type="EMBL" id="LAZR01056486">
    <property type="protein sequence ID" value="KKK74083.1"/>
    <property type="molecule type" value="Genomic_DNA"/>
</dbReference>
<comment type="caution">
    <text evidence="1">The sequence shown here is derived from an EMBL/GenBank/DDBJ whole genome shotgun (WGS) entry which is preliminary data.</text>
</comment>
<gene>
    <name evidence="1" type="ORF">LCGC14_2887310</name>
</gene>
<accession>A0A0F8XYJ6</accession>